<organism evidence="1 2">
    <name type="scientific">Trifolium medium</name>
    <dbReference type="NCBI Taxonomy" id="97028"/>
    <lineage>
        <taxon>Eukaryota</taxon>
        <taxon>Viridiplantae</taxon>
        <taxon>Streptophyta</taxon>
        <taxon>Embryophyta</taxon>
        <taxon>Tracheophyta</taxon>
        <taxon>Spermatophyta</taxon>
        <taxon>Magnoliopsida</taxon>
        <taxon>eudicotyledons</taxon>
        <taxon>Gunneridae</taxon>
        <taxon>Pentapetalae</taxon>
        <taxon>rosids</taxon>
        <taxon>fabids</taxon>
        <taxon>Fabales</taxon>
        <taxon>Fabaceae</taxon>
        <taxon>Papilionoideae</taxon>
        <taxon>50 kb inversion clade</taxon>
        <taxon>NPAAA clade</taxon>
        <taxon>Hologalegina</taxon>
        <taxon>IRL clade</taxon>
        <taxon>Trifolieae</taxon>
        <taxon>Trifolium</taxon>
    </lineage>
</organism>
<dbReference type="Proteomes" id="UP000265520">
    <property type="component" value="Unassembled WGS sequence"/>
</dbReference>
<dbReference type="EMBL" id="LXQA011308789">
    <property type="protein sequence ID" value="MCI92729.1"/>
    <property type="molecule type" value="Genomic_DNA"/>
</dbReference>
<dbReference type="AlphaFoldDB" id="A0A392VZ12"/>
<sequence length="54" mass="5859">MQVRALRFGAGIWSLFDCGQDGVLDIECDWVGRLKPLIGQLSVVSLAIVSKCPP</sequence>
<accession>A0A392VZ12</accession>
<keyword evidence="2" id="KW-1185">Reference proteome</keyword>
<protein>
    <submittedName>
        <fullName evidence="1">Uncharacterized protein</fullName>
    </submittedName>
</protein>
<evidence type="ECO:0000313" key="1">
    <source>
        <dbReference type="EMBL" id="MCI92729.1"/>
    </source>
</evidence>
<comment type="caution">
    <text evidence="1">The sequence shown here is derived from an EMBL/GenBank/DDBJ whole genome shotgun (WGS) entry which is preliminary data.</text>
</comment>
<name>A0A392VZ12_9FABA</name>
<evidence type="ECO:0000313" key="2">
    <source>
        <dbReference type="Proteomes" id="UP000265520"/>
    </source>
</evidence>
<reference evidence="1 2" key="1">
    <citation type="journal article" date="2018" name="Front. Plant Sci.">
        <title>Red Clover (Trifolium pratense) and Zigzag Clover (T. medium) - A Picture of Genomic Similarities and Differences.</title>
        <authorList>
            <person name="Dluhosova J."/>
            <person name="Istvanek J."/>
            <person name="Nedelnik J."/>
            <person name="Repkova J."/>
        </authorList>
    </citation>
    <scope>NUCLEOTIDE SEQUENCE [LARGE SCALE GENOMIC DNA]</scope>
    <source>
        <strain evidence="2">cv. 10/8</strain>
        <tissue evidence="1">Leaf</tissue>
    </source>
</reference>
<proteinExistence type="predicted"/>
<feature type="non-terminal residue" evidence="1">
    <location>
        <position position="54"/>
    </location>
</feature>